<dbReference type="Ensembl" id="ENSCSAVT00000002852.1">
    <property type="protein sequence ID" value="ENSCSAVP00000002808.1"/>
    <property type="gene ID" value="ENSCSAVG00000001669.1"/>
</dbReference>
<reference evidence="3" key="1">
    <citation type="submission" date="2003-08" db="EMBL/GenBank/DDBJ databases">
        <authorList>
            <person name="Birren B."/>
            <person name="Nusbaum C."/>
            <person name="Abebe A."/>
            <person name="Abouelleil A."/>
            <person name="Adekoya E."/>
            <person name="Ait-zahra M."/>
            <person name="Allen N."/>
            <person name="Allen T."/>
            <person name="An P."/>
            <person name="Anderson M."/>
            <person name="Anderson S."/>
            <person name="Arachchi H."/>
            <person name="Armbruster J."/>
            <person name="Bachantsang P."/>
            <person name="Baldwin J."/>
            <person name="Barry A."/>
            <person name="Bayul T."/>
            <person name="Blitshsteyn B."/>
            <person name="Bloom T."/>
            <person name="Blye J."/>
            <person name="Boguslavskiy L."/>
            <person name="Borowsky M."/>
            <person name="Boukhgalter B."/>
            <person name="Brunache A."/>
            <person name="Butler J."/>
            <person name="Calixte N."/>
            <person name="Calvo S."/>
            <person name="Camarata J."/>
            <person name="Campo K."/>
            <person name="Chang J."/>
            <person name="Cheshatsang Y."/>
            <person name="Citroen M."/>
            <person name="Collymore A."/>
            <person name="Considine T."/>
            <person name="Cook A."/>
            <person name="Cooke P."/>
            <person name="Corum B."/>
            <person name="Cuomo C."/>
            <person name="David R."/>
            <person name="Dawoe T."/>
            <person name="Degray S."/>
            <person name="Dodge S."/>
            <person name="Dooley K."/>
            <person name="Dorje P."/>
            <person name="Dorjee K."/>
            <person name="Dorris L."/>
            <person name="Duffey N."/>
            <person name="Dupes A."/>
            <person name="Elkins T."/>
            <person name="Engels R."/>
            <person name="Erickson J."/>
            <person name="Farina A."/>
            <person name="Faro S."/>
            <person name="Ferreira P."/>
            <person name="Fischer H."/>
            <person name="Fitzgerald M."/>
            <person name="Foley K."/>
            <person name="Gage D."/>
            <person name="Galagan J."/>
            <person name="Gearin G."/>
            <person name="Gnerre S."/>
            <person name="Gnirke A."/>
            <person name="Goyette A."/>
            <person name="Graham J."/>
            <person name="Grandbois E."/>
            <person name="Gyaltsen K."/>
            <person name="Hafez N."/>
            <person name="Hagopian D."/>
            <person name="Hagos B."/>
            <person name="Hall J."/>
            <person name="Hatcher B."/>
            <person name="Heller A."/>
            <person name="Higgins H."/>
            <person name="Honan T."/>
            <person name="Horn A."/>
            <person name="Houde N."/>
            <person name="Hughes L."/>
            <person name="Hulme W."/>
            <person name="Husby E."/>
            <person name="Iliev I."/>
            <person name="Jaffe D."/>
            <person name="Jones C."/>
            <person name="Kamal M."/>
            <person name="Kamat A."/>
            <person name="Kamvysselis M."/>
            <person name="Karlsson E."/>
            <person name="Kells C."/>
            <person name="Kieu A."/>
            <person name="Kisner P."/>
            <person name="Kodira C."/>
            <person name="Kulbokas E."/>
            <person name="Labutti K."/>
            <person name="Lama D."/>
            <person name="Landers T."/>
            <person name="Leger J."/>
            <person name="Levine S."/>
            <person name="Lewis D."/>
            <person name="Lewis T."/>
            <person name="Lindblad-toh K."/>
            <person name="Liu X."/>
            <person name="Lokyitsang T."/>
            <person name="Lokyitsang Y."/>
            <person name="Lucien O."/>
            <person name="Lui A."/>
            <person name="Ma L.J."/>
            <person name="Mabbitt R."/>
            <person name="Macdonald J."/>
            <person name="Maclean C."/>
            <person name="Major J."/>
            <person name="Manning J."/>
            <person name="Marabella R."/>
            <person name="Maru K."/>
            <person name="Matthews C."/>
            <person name="Mauceli E."/>
            <person name="Mccarthy M."/>
            <person name="Mcdonough S."/>
            <person name="Mcghee T."/>
            <person name="Meldrim J."/>
            <person name="Meneus L."/>
            <person name="Mesirov J."/>
            <person name="Mihalev A."/>
            <person name="Mihova T."/>
            <person name="Mikkelsen T."/>
            <person name="Mlenga V."/>
            <person name="Moru K."/>
            <person name="Mozes J."/>
            <person name="Mulrain L."/>
            <person name="Munson G."/>
            <person name="Naylor J."/>
            <person name="Newes C."/>
            <person name="Nguyen C."/>
            <person name="Nguyen N."/>
            <person name="Nguyen T."/>
            <person name="Nicol R."/>
            <person name="Nielsen C."/>
            <person name="Nizzari M."/>
            <person name="Norbu C."/>
            <person name="Norbu N."/>
            <person name="O'donnell P."/>
            <person name="Okoawo O."/>
            <person name="O'leary S."/>
            <person name="Omotosho B."/>
            <person name="O'neill K."/>
            <person name="Osman S."/>
            <person name="Parker S."/>
            <person name="Perrin D."/>
            <person name="Phunkhang P."/>
            <person name="Piqani B."/>
            <person name="Purcell S."/>
            <person name="Rachupka T."/>
            <person name="Ramasamy U."/>
            <person name="Rameau R."/>
            <person name="Ray V."/>
            <person name="Raymond C."/>
            <person name="Retta R."/>
            <person name="Richardson S."/>
            <person name="Rise C."/>
            <person name="Rodriguez J."/>
            <person name="Rogers J."/>
            <person name="Rogov P."/>
            <person name="Rutman M."/>
            <person name="Schupbach R."/>
            <person name="Seaman C."/>
            <person name="Settipalli S."/>
            <person name="Sharpe T."/>
            <person name="Sheridan J."/>
            <person name="Sherpa N."/>
            <person name="Shi J."/>
            <person name="Smirnov S."/>
            <person name="Smith C."/>
            <person name="Sougnez C."/>
            <person name="Spencer B."/>
            <person name="Stalker J."/>
            <person name="Stange-thomann N."/>
            <person name="Stavropoulos S."/>
            <person name="Stetson K."/>
            <person name="Stone C."/>
            <person name="Stone S."/>
            <person name="Stubbs M."/>
            <person name="Talamas J."/>
            <person name="Tchuinga P."/>
            <person name="Tenzing P."/>
            <person name="Tesfaye S."/>
            <person name="Theodore J."/>
            <person name="Thoulutsang Y."/>
            <person name="Topham K."/>
            <person name="Towey S."/>
            <person name="Tsamla T."/>
            <person name="Tsomo N."/>
            <person name="Vallee D."/>
            <person name="Vassiliev H."/>
            <person name="Venkataraman V."/>
            <person name="Vinson J."/>
            <person name="Vo A."/>
            <person name="Wade C."/>
            <person name="Wang S."/>
            <person name="Wangchuk T."/>
            <person name="Wangdi T."/>
            <person name="Whittaker C."/>
            <person name="Wilkinson J."/>
            <person name="Wu Y."/>
            <person name="Wyman D."/>
            <person name="Yadav S."/>
            <person name="Yang S."/>
            <person name="Yang X."/>
            <person name="Yeager S."/>
            <person name="Yee E."/>
            <person name="Young G."/>
            <person name="Zainoun J."/>
            <person name="Zembeck L."/>
            <person name="Zimmer A."/>
            <person name="Zody M."/>
            <person name="Lander E."/>
        </authorList>
    </citation>
    <scope>NUCLEOTIDE SEQUENCE [LARGE SCALE GENOMIC DNA]</scope>
</reference>
<feature type="compositionally biased region" description="Low complexity" evidence="1">
    <location>
        <begin position="49"/>
        <end position="79"/>
    </location>
</feature>
<feature type="region of interest" description="Disordered" evidence="1">
    <location>
        <begin position="1"/>
        <end position="179"/>
    </location>
</feature>
<evidence type="ECO:0000256" key="1">
    <source>
        <dbReference type="SAM" id="MobiDB-lite"/>
    </source>
</evidence>
<accession>H2YBW0</accession>
<dbReference type="AlphaFoldDB" id="H2YBW0"/>
<proteinExistence type="predicted"/>
<protein>
    <submittedName>
        <fullName evidence="2">Uncharacterized protein</fullName>
    </submittedName>
</protein>
<sequence length="179" mass="19321">KTCPDRLLPVETGGKKAPSVPNARQSALSQTQKSGQSSSKSTNEKESSSSKSSGSSKSGESSKSTFTSEQGSSGSGNNRENSENLPENSRTIKMEPFIDDEEDLKPKIKKEKPSAGASLKNRRILIRPVFNLPSGSQKTKGAGSKDVYDPFDPTEDDELSIHPQESDDLLYDPFQPIVS</sequence>
<evidence type="ECO:0000313" key="2">
    <source>
        <dbReference type="Ensembl" id="ENSCSAVP00000002808.1"/>
    </source>
</evidence>
<reference evidence="2" key="3">
    <citation type="submission" date="2025-09" db="UniProtKB">
        <authorList>
            <consortium name="Ensembl"/>
        </authorList>
    </citation>
    <scope>IDENTIFICATION</scope>
</reference>
<name>H2YBW0_CIOSA</name>
<feature type="compositionally biased region" description="Low complexity" evidence="1">
    <location>
        <begin position="29"/>
        <end position="41"/>
    </location>
</feature>
<reference evidence="2" key="2">
    <citation type="submission" date="2025-08" db="UniProtKB">
        <authorList>
            <consortium name="Ensembl"/>
        </authorList>
    </citation>
    <scope>IDENTIFICATION</scope>
</reference>
<dbReference type="HOGENOM" id="CLU_1506706_0_0_1"/>
<organism evidence="2 3">
    <name type="scientific">Ciona savignyi</name>
    <name type="common">Pacific transparent sea squirt</name>
    <dbReference type="NCBI Taxonomy" id="51511"/>
    <lineage>
        <taxon>Eukaryota</taxon>
        <taxon>Metazoa</taxon>
        <taxon>Chordata</taxon>
        <taxon>Tunicata</taxon>
        <taxon>Ascidiacea</taxon>
        <taxon>Phlebobranchia</taxon>
        <taxon>Cionidae</taxon>
        <taxon>Ciona</taxon>
    </lineage>
</organism>
<dbReference type="InParanoid" id="H2YBW0"/>
<keyword evidence="3" id="KW-1185">Reference proteome</keyword>
<evidence type="ECO:0000313" key="3">
    <source>
        <dbReference type="Proteomes" id="UP000007875"/>
    </source>
</evidence>
<dbReference type="Proteomes" id="UP000007875">
    <property type="component" value="Unassembled WGS sequence"/>
</dbReference>